<dbReference type="AlphaFoldDB" id="A0A1G5B5D0"/>
<feature type="transmembrane region" description="Helical" evidence="6">
    <location>
        <begin position="315"/>
        <end position="332"/>
    </location>
</feature>
<feature type="transmembrane region" description="Helical" evidence="6">
    <location>
        <begin position="101"/>
        <end position="122"/>
    </location>
</feature>
<dbReference type="Proteomes" id="UP000198538">
    <property type="component" value="Unassembled WGS sequence"/>
</dbReference>
<keyword evidence="3 6" id="KW-0812">Transmembrane</keyword>
<feature type="transmembrane region" description="Helical" evidence="6">
    <location>
        <begin position="129"/>
        <end position="152"/>
    </location>
</feature>
<evidence type="ECO:0000256" key="1">
    <source>
        <dbReference type="ARBA" id="ARBA00004651"/>
    </source>
</evidence>
<keyword evidence="5 6" id="KW-0472">Membrane</keyword>
<feature type="transmembrane region" description="Helical" evidence="6">
    <location>
        <begin position="190"/>
        <end position="208"/>
    </location>
</feature>
<dbReference type="PROSITE" id="PS50850">
    <property type="entry name" value="MFS"/>
    <property type="match status" value="1"/>
</dbReference>
<feature type="transmembrane region" description="Helical" evidence="6">
    <location>
        <begin position="72"/>
        <end position="95"/>
    </location>
</feature>
<feature type="transmembrane region" description="Helical" evidence="6">
    <location>
        <begin position="281"/>
        <end position="303"/>
    </location>
</feature>
<feature type="transmembrane region" description="Helical" evidence="6">
    <location>
        <begin position="378"/>
        <end position="400"/>
    </location>
</feature>
<dbReference type="InterPro" id="IPR011701">
    <property type="entry name" value="MFS"/>
</dbReference>
<accession>A0A1G5B5D0</accession>
<feature type="transmembrane region" description="Helical" evidence="6">
    <location>
        <begin position="12"/>
        <end position="32"/>
    </location>
</feature>
<evidence type="ECO:0000256" key="2">
    <source>
        <dbReference type="ARBA" id="ARBA00022448"/>
    </source>
</evidence>
<evidence type="ECO:0000256" key="6">
    <source>
        <dbReference type="SAM" id="Phobius"/>
    </source>
</evidence>
<dbReference type="InterPro" id="IPR020846">
    <property type="entry name" value="MFS_dom"/>
</dbReference>
<feature type="domain" description="Major facilitator superfamily (MFS) profile" evidence="7">
    <location>
        <begin position="6"/>
        <end position="433"/>
    </location>
</feature>
<organism evidence="8 9">
    <name type="scientific">Paenibacillus polysaccharolyticus</name>
    <dbReference type="NCBI Taxonomy" id="582692"/>
    <lineage>
        <taxon>Bacteria</taxon>
        <taxon>Bacillati</taxon>
        <taxon>Bacillota</taxon>
        <taxon>Bacilli</taxon>
        <taxon>Bacillales</taxon>
        <taxon>Paenibacillaceae</taxon>
        <taxon>Paenibacillus</taxon>
    </lineage>
</organism>
<comment type="subcellular location">
    <subcellularLocation>
        <location evidence="1">Cell membrane</location>
        <topology evidence="1">Multi-pass membrane protein</topology>
    </subcellularLocation>
</comment>
<evidence type="ECO:0000256" key="4">
    <source>
        <dbReference type="ARBA" id="ARBA00022989"/>
    </source>
</evidence>
<dbReference type="Gene3D" id="1.20.1250.20">
    <property type="entry name" value="MFS general substrate transporter like domains"/>
    <property type="match status" value="1"/>
</dbReference>
<dbReference type="EMBL" id="FMVM01000001">
    <property type="protein sequence ID" value="SCX85333.1"/>
    <property type="molecule type" value="Genomic_DNA"/>
</dbReference>
<dbReference type="PANTHER" id="PTHR42718:SF9">
    <property type="entry name" value="MAJOR FACILITATOR SUPERFAMILY MULTIDRUG TRANSPORTER MFSC"/>
    <property type="match status" value="1"/>
</dbReference>
<gene>
    <name evidence="8" type="ORF">SAMN05720606_101231</name>
</gene>
<feature type="transmembrane region" description="Helical" evidence="6">
    <location>
        <begin position="44"/>
        <end position="60"/>
    </location>
</feature>
<dbReference type="SUPFAM" id="SSF103473">
    <property type="entry name" value="MFS general substrate transporter"/>
    <property type="match status" value="1"/>
</dbReference>
<dbReference type="RefSeq" id="WP_090915111.1">
    <property type="nucleotide sequence ID" value="NZ_FMVM01000001.1"/>
</dbReference>
<dbReference type="Gene3D" id="1.20.1720.10">
    <property type="entry name" value="Multidrug resistance protein D"/>
    <property type="match status" value="1"/>
</dbReference>
<feature type="transmembrane region" description="Helical" evidence="6">
    <location>
        <begin position="214"/>
        <end position="231"/>
    </location>
</feature>
<dbReference type="PRINTS" id="PR01036">
    <property type="entry name" value="TCRTETB"/>
</dbReference>
<evidence type="ECO:0000256" key="3">
    <source>
        <dbReference type="ARBA" id="ARBA00022692"/>
    </source>
</evidence>
<feature type="transmembrane region" description="Helical" evidence="6">
    <location>
        <begin position="338"/>
        <end position="357"/>
    </location>
</feature>
<proteinExistence type="predicted"/>
<dbReference type="PANTHER" id="PTHR42718">
    <property type="entry name" value="MAJOR FACILITATOR SUPERFAMILY MULTIDRUG TRANSPORTER MFSC"/>
    <property type="match status" value="1"/>
</dbReference>
<dbReference type="STRING" id="582692.SAMN05720606_101231"/>
<protein>
    <submittedName>
        <fullName evidence="8">MFS transporter, DHA2 family, metal-tetracycline-proton antiporter</fullName>
    </submittedName>
</protein>
<sequence length="449" mass="48558">MKEKIVMPLWTCCLFIVVMNTTMFNVSLPVIIRDLQITSDLGSWVISSYSIGYALSTVIYSRLSDRIPVRKLVTVGLLILGCSSVLGLFAHNFALLLTTRILQSAGAGVMAGLGLVIASRYIPVERRGAALALISSGSAMAFGLGPIVGGLISEYMGWNGLFAITVLVLLALPVLLYFLPRETVNKEQPFDLTGALLTIVNATTLLVAITQRSWIWLVIGIVSLATHILYIRKARLPFVNPQVFRTPGFTRLIIIGFCVLVVNLGNLFLMPLVLADLYHRSALAIGLLIAPGAIISAFCTRYVGRWIDRYGNMRFMLIGQCMLAAVLVLFMLGLDQSALIITGGYVFFSPALSASMASLNNEASRVLPRNQIGSGMGLLQLIQFFGGSVSVAVCGLLLHAIPGVTLQEAYHVVYGCLLVVCLISLGLTLWHSKATSVSNRDLTYVPSGR</sequence>
<name>A0A1G5B5D0_9BACL</name>
<dbReference type="InterPro" id="IPR036259">
    <property type="entry name" value="MFS_trans_sf"/>
</dbReference>
<reference evidence="9" key="1">
    <citation type="submission" date="2016-10" db="EMBL/GenBank/DDBJ databases">
        <authorList>
            <person name="Varghese N."/>
            <person name="Submissions S."/>
        </authorList>
    </citation>
    <scope>NUCLEOTIDE SEQUENCE [LARGE SCALE GENOMIC DNA]</scope>
    <source>
        <strain evidence="9">BL9</strain>
    </source>
</reference>
<feature type="transmembrane region" description="Helical" evidence="6">
    <location>
        <begin position="158"/>
        <end position="178"/>
    </location>
</feature>
<keyword evidence="9" id="KW-1185">Reference proteome</keyword>
<feature type="transmembrane region" description="Helical" evidence="6">
    <location>
        <begin position="412"/>
        <end position="430"/>
    </location>
</feature>
<feature type="transmembrane region" description="Helical" evidence="6">
    <location>
        <begin position="252"/>
        <end position="275"/>
    </location>
</feature>
<keyword evidence="2" id="KW-0813">Transport</keyword>
<evidence type="ECO:0000313" key="8">
    <source>
        <dbReference type="EMBL" id="SCX85333.1"/>
    </source>
</evidence>
<dbReference type="Pfam" id="PF07690">
    <property type="entry name" value="MFS_1"/>
    <property type="match status" value="1"/>
</dbReference>
<evidence type="ECO:0000256" key="5">
    <source>
        <dbReference type="ARBA" id="ARBA00023136"/>
    </source>
</evidence>
<evidence type="ECO:0000313" key="9">
    <source>
        <dbReference type="Proteomes" id="UP000198538"/>
    </source>
</evidence>
<dbReference type="GO" id="GO:0005886">
    <property type="term" value="C:plasma membrane"/>
    <property type="evidence" value="ECO:0007669"/>
    <property type="project" value="UniProtKB-SubCell"/>
</dbReference>
<dbReference type="GO" id="GO:0022857">
    <property type="term" value="F:transmembrane transporter activity"/>
    <property type="evidence" value="ECO:0007669"/>
    <property type="project" value="InterPro"/>
</dbReference>
<evidence type="ECO:0000259" key="7">
    <source>
        <dbReference type="PROSITE" id="PS50850"/>
    </source>
</evidence>
<keyword evidence="4 6" id="KW-1133">Transmembrane helix</keyword>